<dbReference type="EMBL" id="BAABDD010000034">
    <property type="protein sequence ID" value="GAA3762105.1"/>
    <property type="molecule type" value="Genomic_DNA"/>
</dbReference>
<sequence length="240" mass="26638">MDVLAATEVERALVIVAHPDDAEFWAGGTLAGWAETGIAVTICVLTDGEQGGFDSTTPRSQIPRIRRAEQQAAAEVQGIGDVRFLGLTEEDLHPTPRLKRSLVALIRELRPRRILTWSPEWNWQRFRSSHPNHRATGEATLSAIYPDAGNRFAHTDLREQGLEAWNVEEIWLINAPEPNHYVNVTSTFEHKVAAVRAHESQVGNRSDLAAELRARIEPNTAAAGLEPGELAEAFQVVFNR</sequence>
<comment type="caution">
    <text evidence="2">The sequence shown here is derived from an EMBL/GenBank/DDBJ whole genome shotgun (WGS) entry which is preliminary data.</text>
</comment>
<dbReference type="Gene3D" id="3.40.50.10320">
    <property type="entry name" value="LmbE-like"/>
    <property type="match status" value="1"/>
</dbReference>
<organism evidence="2 3">
    <name type="scientific">Salinactinospora qingdaonensis</name>
    <dbReference type="NCBI Taxonomy" id="702744"/>
    <lineage>
        <taxon>Bacteria</taxon>
        <taxon>Bacillati</taxon>
        <taxon>Actinomycetota</taxon>
        <taxon>Actinomycetes</taxon>
        <taxon>Streptosporangiales</taxon>
        <taxon>Nocardiopsidaceae</taxon>
        <taxon>Salinactinospora</taxon>
    </lineage>
</organism>
<gene>
    <name evidence="2" type="ORF">GCM10022402_44630</name>
</gene>
<dbReference type="InterPro" id="IPR024078">
    <property type="entry name" value="LmbE-like_dom_sf"/>
</dbReference>
<evidence type="ECO:0000256" key="1">
    <source>
        <dbReference type="ARBA" id="ARBA00022833"/>
    </source>
</evidence>
<dbReference type="PANTHER" id="PTHR12993">
    <property type="entry name" value="N-ACETYLGLUCOSAMINYL-PHOSPHATIDYLINOSITOL DE-N-ACETYLASE-RELATED"/>
    <property type="match status" value="1"/>
</dbReference>
<dbReference type="Pfam" id="PF02585">
    <property type="entry name" value="PIG-L"/>
    <property type="match status" value="1"/>
</dbReference>
<protein>
    <submittedName>
        <fullName evidence="2">PIG-L family deacetylase</fullName>
    </submittedName>
</protein>
<proteinExistence type="predicted"/>
<keyword evidence="1" id="KW-0862">Zinc</keyword>
<dbReference type="SUPFAM" id="SSF102588">
    <property type="entry name" value="LmbE-like"/>
    <property type="match status" value="1"/>
</dbReference>
<dbReference type="PANTHER" id="PTHR12993:SF28">
    <property type="entry name" value="LMBE FAMILY PROTEIN"/>
    <property type="match status" value="1"/>
</dbReference>
<keyword evidence="3" id="KW-1185">Reference proteome</keyword>
<name>A0ABP7GDF2_9ACTN</name>
<dbReference type="Proteomes" id="UP001500908">
    <property type="component" value="Unassembled WGS sequence"/>
</dbReference>
<evidence type="ECO:0000313" key="3">
    <source>
        <dbReference type="Proteomes" id="UP001500908"/>
    </source>
</evidence>
<accession>A0ABP7GDF2</accession>
<dbReference type="InterPro" id="IPR003737">
    <property type="entry name" value="GlcNAc_PI_deacetylase-related"/>
</dbReference>
<reference evidence="3" key="1">
    <citation type="journal article" date="2019" name="Int. J. Syst. Evol. Microbiol.">
        <title>The Global Catalogue of Microorganisms (GCM) 10K type strain sequencing project: providing services to taxonomists for standard genome sequencing and annotation.</title>
        <authorList>
            <consortium name="The Broad Institute Genomics Platform"/>
            <consortium name="The Broad Institute Genome Sequencing Center for Infectious Disease"/>
            <person name="Wu L."/>
            <person name="Ma J."/>
        </authorList>
    </citation>
    <scope>NUCLEOTIDE SEQUENCE [LARGE SCALE GENOMIC DNA]</scope>
    <source>
        <strain evidence="3">JCM 17137</strain>
    </source>
</reference>
<evidence type="ECO:0000313" key="2">
    <source>
        <dbReference type="EMBL" id="GAA3762105.1"/>
    </source>
</evidence>